<dbReference type="InterPro" id="IPR004087">
    <property type="entry name" value="KH_dom"/>
</dbReference>
<dbReference type="InterPro" id="IPR004044">
    <property type="entry name" value="KH_dom_type_2"/>
</dbReference>
<dbReference type="InterPro" id="IPR005704">
    <property type="entry name" value="Ribosomal_uS3_bac-typ"/>
</dbReference>
<dbReference type="PROSITE" id="PS50823">
    <property type="entry name" value="KH_TYPE_2"/>
    <property type="match status" value="1"/>
</dbReference>
<keyword evidence="5 8" id="KW-0687">Ribonucleoprotein</keyword>
<evidence type="ECO:0000313" key="12">
    <source>
        <dbReference type="EMBL" id="MBC9785259.1"/>
    </source>
</evidence>
<dbReference type="GO" id="GO:0005840">
    <property type="term" value="C:ribosome"/>
    <property type="evidence" value="ECO:0007669"/>
    <property type="project" value="UniProtKB-KW"/>
</dbReference>
<evidence type="ECO:0000313" key="13">
    <source>
        <dbReference type="Proteomes" id="UP000617402"/>
    </source>
</evidence>
<name>A0ABR7T5Z9_HELCL</name>
<dbReference type="CDD" id="cd02412">
    <property type="entry name" value="KH-II_30S_S3"/>
    <property type="match status" value="1"/>
</dbReference>
<evidence type="ECO:0000256" key="6">
    <source>
        <dbReference type="ARBA" id="ARBA00024998"/>
    </source>
</evidence>
<dbReference type="EMBL" id="JACVHF010000012">
    <property type="protein sequence ID" value="MBC9785259.1"/>
    <property type="molecule type" value="Genomic_DNA"/>
</dbReference>
<dbReference type="InterPro" id="IPR018280">
    <property type="entry name" value="Ribosomal_uS3_CS"/>
</dbReference>
<feature type="region of interest" description="Disordered" evidence="10">
    <location>
        <begin position="211"/>
        <end position="250"/>
    </location>
</feature>
<dbReference type="InterPro" id="IPR057258">
    <property type="entry name" value="Ribosomal_uS3"/>
</dbReference>
<comment type="function">
    <text evidence="6 8">Binds the lower part of the 30S subunit head. Binds mRNA in the 70S ribosome, positioning it for translation.</text>
</comment>
<keyword evidence="3 8" id="KW-0694">RNA-binding</keyword>
<evidence type="ECO:0000256" key="3">
    <source>
        <dbReference type="ARBA" id="ARBA00022884"/>
    </source>
</evidence>
<dbReference type="InterPro" id="IPR015946">
    <property type="entry name" value="KH_dom-like_a/b"/>
</dbReference>
<keyword evidence="13" id="KW-1185">Reference proteome</keyword>
<dbReference type="Gene3D" id="3.30.300.20">
    <property type="match status" value="1"/>
</dbReference>
<evidence type="ECO:0000256" key="7">
    <source>
        <dbReference type="ARBA" id="ARBA00035257"/>
    </source>
</evidence>
<evidence type="ECO:0000256" key="10">
    <source>
        <dbReference type="SAM" id="MobiDB-lite"/>
    </source>
</evidence>
<organism evidence="12 13">
    <name type="scientific">Heliobacterium chlorum</name>
    <dbReference type="NCBI Taxonomy" id="2698"/>
    <lineage>
        <taxon>Bacteria</taxon>
        <taxon>Bacillati</taxon>
        <taxon>Bacillota</taxon>
        <taxon>Clostridia</taxon>
        <taxon>Eubacteriales</taxon>
        <taxon>Heliobacteriaceae</taxon>
        <taxon>Heliobacterium</taxon>
    </lineage>
</organism>
<evidence type="ECO:0000256" key="1">
    <source>
        <dbReference type="ARBA" id="ARBA00010761"/>
    </source>
</evidence>
<dbReference type="PANTHER" id="PTHR11760:SF19">
    <property type="entry name" value="SMALL RIBOSOMAL SUBUNIT PROTEIN US3C"/>
    <property type="match status" value="1"/>
</dbReference>
<dbReference type="SUPFAM" id="SSF54821">
    <property type="entry name" value="Ribosomal protein S3 C-terminal domain"/>
    <property type="match status" value="1"/>
</dbReference>
<keyword evidence="2 8" id="KW-0699">rRNA-binding</keyword>
<comment type="subunit">
    <text evidence="8">Part of the 30S ribosomal subunit. Forms a tight complex with proteins S10 and S14.</text>
</comment>
<dbReference type="NCBIfam" id="TIGR01009">
    <property type="entry name" value="rpsC_bact"/>
    <property type="match status" value="1"/>
</dbReference>
<feature type="compositionally biased region" description="Basic and acidic residues" evidence="10">
    <location>
        <begin position="213"/>
        <end position="228"/>
    </location>
</feature>
<comment type="caution">
    <text evidence="12">The sequence shown here is derived from an EMBL/GenBank/DDBJ whole genome shotgun (WGS) entry which is preliminary data.</text>
</comment>
<evidence type="ECO:0000256" key="5">
    <source>
        <dbReference type="ARBA" id="ARBA00023274"/>
    </source>
</evidence>
<dbReference type="PANTHER" id="PTHR11760">
    <property type="entry name" value="30S/40S RIBOSOMAL PROTEIN S3"/>
    <property type="match status" value="1"/>
</dbReference>
<evidence type="ECO:0000256" key="4">
    <source>
        <dbReference type="ARBA" id="ARBA00022980"/>
    </source>
</evidence>
<dbReference type="SUPFAM" id="SSF54814">
    <property type="entry name" value="Prokaryotic type KH domain (KH-domain type II)"/>
    <property type="match status" value="1"/>
</dbReference>
<evidence type="ECO:0000259" key="11">
    <source>
        <dbReference type="PROSITE" id="PS50823"/>
    </source>
</evidence>
<dbReference type="HAMAP" id="MF_01309_B">
    <property type="entry name" value="Ribosomal_uS3_B"/>
    <property type="match status" value="1"/>
</dbReference>
<proteinExistence type="inferred from homology"/>
<sequence length="250" mass="28002">MGQKVNPKGLRIGVIKDWDARWFSQKNYVELLHEDLKIRKYVKKKLYAAGIARIEIERAANRVKVTIHTAKPGIVIGRGGAEVEVLRKELEKMTGRAVNINIAEIKKPEMDAQLVAENVAAQLEKRVSFRRAMKQSVGRTMRLGAEGIKIMVSGRLGGAEIARTEWYNEGKVPLHTLRADIDYGFAEAKTTYGIIGVKVWIYKGEILPGARNKAAEAPETAERPERHDRRDRRNRGDRRAPANAAAEGGK</sequence>
<keyword evidence="4 8" id="KW-0689">Ribosomal protein</keyword>
<gene>
    <name evidence="8 12" type="primary">rpsC</name>
    <name evidence="12" type="ORF">H1S01_12140</name>
</gene>
<evidence type="ECO:0000256" key="9">
    <source>
        <dbReference type="RuleBase" id="RU003624"/>
    </source>
</evidence>
<dbReference type="InterPro" id="IPR036419">
    <property type="entry name" value="Ribosomal_S3_C_sf"/>
</dbReference>
<dbReference type="PROSITE" id="PS00548">
    <property type="entry name" value="RIBOSOMAL_S3"/>
    <property type="match status" value="1"/>
</dbReference>
<reference evidence="12 13" key="1">
    <citation type="submission" date="2020-07" db="EMBL/GenBank/DDBJ databases">
        <title>Draft whole-genome sequence of Heliobacterium chlorum DSM 3682, type strain.</title>
        <authorList>
            <person name="Kyndt J.A."/>
            <person name="Meyer T.E."/>
            <person name="Imhoff J.F."/>
        </authorList>
    </citation>
    <scope>NUCLEOTIDE SEQUENCE [LARGE SCALE GENOMIC DNA]</scope>
    <source>
        <strain evidence="12 13">DSM 3682</strain>
    </source>
</reference>
<dbReference type="Pfam" id="PF00189">
    <property type="entry name" value="Ribosomal_S3_C"/>
    <property type="match status" value="1"/>
</dbReference>
<comment type="similarity">
    <text evidence="1 8 9">Belongs to the universal ribosomal protein uS3 family.</text>
</comment>
<protein>
    <recommendedName>
        <fullName evidence="7 8">Small ribosomal subunit protein uS3</fullName>
    </recommendedName>
</protein>
<evidence type="ECO:0000256" key="2">
    <source>
        <dbReference type="ARBA" id="ARBA00022730"/>
    </source>
</evidence>
<feature type="domain" description="KH type-2" evidence="11">
    <location>
        <begin position="38"/>
        <end position="106"/>
    </location>
</feature>
<dbReference type="InterPro" id="IPR009019">
    <property type="entry name" value="KH_sf_prok-type"/>
</dbReference>
<feature type="compositionally biased region" description="Low complexity" evidence="10">
    <location>
        <begin position="241"/>
        <end position="250"/>
    </location>
</feature>
<dbReference type="Gene3D" id="3.30.1140.32">
    <property type="entry name" value="Ribosomal protein S3, C-terminal domain"/>
    <property type="match status" value="1"/>
</dbReference>
<dbReference type="Pfam" id="PF07650">
    <property type="entry name" value="KH_2"/>
    <property type="match status" value="1"/>
</dbReference>
<accession>A0ABR7T5Z9</accession>
<dbReference type="InterPro" id="IPR001351">
    <property type="entry name" value="Ribosomal_uS3_C"/>
</dbReference>
<evidence type="ECO:0000256" key="8">
    <source>
        <dbReference type="HAMAP-Rule" id="MF_01309"/>
    </source>
</evidence>
<dbReference type="SMART" id="SM00322">
    <property type="entry name" value="KH"/>
    <property type="match status" value="1"/>
</dbReference>
<dbReference type="Proteomes" id="UP000617402">
    <property type="component" value="Unassembled WGS sequence"/>
</dbReference>
<dbReference type="RefSeq" id="WP_188040743.1">
    <property type="nucleotide sequence ID" value="NZ_JACVHF010000012.1"/>
</dbReference>